<dbReference type="AlphaFoldDB" id="A0A0K1Q9U0"/>
<evidence type="ECO:0000256" key="1">
    <source>
        <dbReference type="SAM" id="MobiDB-lite"/>
    </source>
</evidence>
<name>A0A0K1Q9U0_9BACT</name>
<dbReference type="PATRIC" id="fig|1391654.3.peg.9218"/>
<reference evidence="2 3" key="1">
    <citation type="submission" date="2015-08" db="EMBL/GenBank/DDBJ databases">
        <authorList>
            <person name="Babu N.S."/>
            <person name="Beckwith C.J."/>
            <person name="Beseler K.G."/>
            <person name="Brison A."/>
            <person name="Carone J.V."/>
            <person name="Caskin T.P."/>
            <person name="Diamond M."/>
            <person name="Durham M.E."/>
            <person name="Foxe J.M."/>
            <person name="Go M."/>
            <person name="Henderson B.A."/>
            <person name="Jones I.B."/>
            <person name="McGettigan J.A."/>
            <person name="Micheletti S.J."/>
            <person name="Nasrallah M.E."/>
            <person name="Ortiz D."/>
            <person name="Piller C.R."/>
            <person name="Privatt S.R."/>
            <person name="Schneider S.L."/>
            <person name="Sharp S."/>
            <person name="Smith T.C."/>
            <person name="Stanton J.D."/>
            <person name="Ullery H.E."/>
            <person name="Wilson R.J."/>
            <person name="Serrano M.G."/>
            <person name="Buck G."/>
            <person name="Lee V."/>
            <person name="Wang Y."/>
            <person name="Carvalho R."/>
            <person name="Voegtly L."/>
            <person name="Shi R."/>
            <person name="Duckworth R."/>
            <person name="Johnson A."/>
            <person name="Loviza R."/>
            <person name="Walstead R."/>
            <person name="Shah Z."/>
            <person name="Kiflezghi M."/>
            <person name="Wade K."/>
            <person name="Ball S.L."/>
            <person name="Bradley K.W."/>
            <person name="Asai D.J."/>
            <person name="Bowman C.A."/>
            <person name="Russell D.A."/>
            <person name="Pope W.H."/>
            <person name="Jacobs-Sera D."/>
            <person name="Hendrix R.W."/>
            <person name="Hatfull G.F."/>
        </authorList>
    </citation>
    <scope>NUCLEOTIDE SEQUENCE [LARGE SCALE GENOMIC DNA]</scope>
    <source>
        <strain evidence="2 3">DSM 27648</strain>
    </source>
</reference>
<dbReference type="Proteomes" id="UP000064967">
    <property type="component" value="Chromosome"/>
</dbReference>
<proteinExistence type="predicted"/>
<evidence type="ECO:0000313" key="2">
    <source>
        <dbReference type="EMBL" id="AKV02432.1"/>
    </source>
</evidence>
<dbReference type="EMBL" id="CP012333">
    <property type="protein sequence ID" value="AKV02432.1"/>
    <property type="molecule type" value="Genomic_DNA"/>
</dbReference>
<organism evidence="2 3">
    <name type="scientific">Labilithrix luteola</name>
    <dbReference type="NCBI Taxonomy" id="1391654"/>
    <lineage>
        <taxon>Bacteria</taxon>
        <taxon>Pseudomonadati</taxon>
        <taxon>Myxococcota</taxon>
        <taxon>Polyangia</taxon>
        <taxon>Polyangiales</taxon>
        <taxon>Labilitrichaceae</taxon>
        <taxon>Labilithrix</taxon>
    </lineage>
</organism>
<dbReference type="KEGG" id="llu:AKJ09_09095"/>
<feature type="compositionally biased region" description="Basic and acidic residues" evidence="1">
    <location>
        <begin position="135"/>
        <end position="148"/>
    </location>
</feature>
<keyword evidence="3" id="KW-1185">Reference proteome</keyword>
<accession>A0A0K1Q9U0</accession>
<sequence>MLLGTTSIARASATAFVVRVGGPSDDALLTRILGQTSDLHLTIERVEEPVEPQVEAARARAFVLAHAKGARAVVWFTIVPGEDITIFVVDPEAHRLLVDHVGRDAGSASAMLEAASLIVRDVLRALLEGEPVGRVVEDPPRTSDHEEVLTPPLPPREASASTQRRPSRKAAAVTREPSRAWRPFTSFGARVVFSHQTPSYALDQRLGLTRGPFEAGIDVTLGFSEEERDPYASLRIRRHALGAFGGWRFRLGDRLSAAVDLHAGAMLFTRATRPRTPALLPSASTVAVHAFVGPEMRVRWTPGPSWLRTSLGVGADVVVSPPEFTYEGVTNCASCQLALWPVQPYVTALLEFGLPTW</sequence>
<dbReference type="STRING" id="1391654.AKJ09_09095"/>
<gene>
    <name evidence="2" type="ORF">AKJ09_09095</name>
</gene>
<protein>
    <submittedName>
        <fullName evidence="2">Uncharacterized protein</fullName>
    </submittedName>
</protein>
<evidence type="ECO:0000313" key="3">
    <source>
        <dbReference type="Proteomes" id="UP000064967"/>
    </source>
</evidence>
<feature type="region of interest" description="Disordered" evidence="1">
    <location>
        <begin position="134"/>
        <end position="175"/>
    </location>
</feature>